<comment type="similarity">
    <text evidence="1">Belongs to the glycosyltransferase 2 family. WaaE/KdtX subfamily.</text>
</comment>
<dbReference type="EMBL" id="WSTB01000005">
    <property type="protein sequence ID" value="MWB94792.1"/>
    <property type="molecule type" value="Genomic_DNA"/>
</dbReference>
<gene>
    <name evidence="3" type="ORF">GON26_10480</name>
</gene>
<evidence type="ECO:0000259" key="2">
    <source>
        <dbReference type="Pfam" id="PF00535"/>
    </source>
</evidence>
<keyword evidence="3" id="KW-0808">Transferase</keyword>
<proteinExistence type="inferred from homology"/>
<sequence>MILQDKQLTTALLITYNEEKNIKAVLENLAFADEIIVVDSFSTDKTIEIASAFTNVKIVQRIFDDFAAQRNFAIGLATHSWIIFIDADERITPELQNEIIATINQKNTLSAYYIYRDFIFEDKRLHFSGWQTDKIIRLFKKEHASYNIEKIVHEKLVVKGRTGKLKHKLIHYSYANYTEYKQKMIFYGKLKAKEELLKNTNPNAFHYYIRPVYQFSNQYLLRLGFLDGKKGIVICYLNALSVAVRFQELKKLRSKN</sequence>
<dbReference type="RefSeq" id="WP_160374764.1">
    <property type="nucleotide sequence ID" value="NZ_WSTB01000005.1"/>
</dbReference>
<dbReference type="PANTHER" id="PTHR43630:SF2">
    <property type="entry name" value="GLYCOSYLTRANSFERASE"/>
    <property type="match status" value="1"/>
</dbReference>
<dbReference type="Gene3D" id="3.90.550.10">
    <property type="entry name" value="Spore Coat Polysaccharide Biosynthesis Protein SpsA, Chain A"/>
    <property type="match status" value="1"/>
</dbReference>
<protein>
    <submittedName>
        <fullName evidence="3">Glycosyltransferase</fullName>
    </submittedName>
</protein>
<evidence type="ECO:0000313" key="3">
    <source>
        <dbReference type="EMBL" id="MWB94792.1"/>
    </source>
</evidence>
<dbReference type="PANTHER" id="PTHR43630">
    <property type="entry name" value="POLY-BETA-1,6-N-ACETYL-D-GLUCOSAMINE SYNTHASE"/>
    <property type="match status" value="1"/>
</dbReference>
<dbReference type="Pfam" id="PF00535">
    <property type="entry name" value="Glycos_transf_2"/>
    <property type="match status" value="1"/>
</dbReference>
<reference evidence="3 4" key="1">
    <citation type="submission" date="2019-12" db="EMBL/GenBank/DDBJ databases">
        <authorList>
            <person name="Kim Y.S."/>
        </authorList>
    </citation>
    <scope>NUCLEOTIDE SEQUENCE [LARGE SCALE GENOMIC DNA]</scope>
    <source>
        <strain evidence="3 4">GA093</strain>
    </source>
</reference>
<evidence type="ECO:0000256" key="1">
    <source>
        <dbReference type="ARBA" id="ARBA00038494"/>
    </source>
</evidence>
<feature type="domain" description="Glycosyltransferase 2-like" evidence="2">
    <location>
        <begin position="12"/>
        <end position="127"/>
    </location>
</feature>
<dbReference type="CDD" id="cd02511">
    <property type="entry name" value="Beta4Glucosyltransferase"/>
    <property type="match status" value="1"/>
</dbReference>
<dbReference type="AlphaFoldDB" id="A0A6I4NP81"/>
<dbReference type="GO" id="GO:0016740">
    <property type="term" value="F:transferase activity"/>
    <property type="evidence" value="ECO:0007669"/>
    <property type="project" value="UniProtKB-KW"/>
</dbReference>
<dbReference type="InterPro" id="IPR001173">
    <property type="entry name" value="Glyco_trans_2-like"/>
</dbReference>
<dbReference type="InterPro" id="IPR029044">
    <property type="entry name" value="Nucleotide-diphossugar_trans"/>
</dbReference>
<keyword evidence="4" id="KW-1185">Reference proteome</keyword>
<name>A0A6I4NP81_9FLAO</name>
<accession>A0A6I4NP81</accession>
<comment type="caution">
    <text evidence="3">The sequence shown here is derived from an EMBL/GenBank/DDBJ whole genome shotgun (WGS) entry which is preliminary data.</text>
</comment>
<evidence type="ECO:0000313" key="4">
    <source>
        <dbReference type="Proteomes" id="UP000471501"/>
    </source>
</evidence>
<organism evidence="3 4">
    <name type="scientific">Flavobacterium hydrocarbonoxydans</name>
    <dbReference type="NCBI Taxonomy" id="2683249"/>
    <lineage>
        <taxon>Bacteria</taxon>
        <taxon>Pseudomonadati</taxon>
        <taxon>Bacteroidota</taxon>
        <taxon>Flavobacteriia</taxon>
        <taxon>Flavobacteriales</taxon>
        <taxon>Flavobacteriaceae</taxon>
        <taxon>Flavobacterium</taxon>
    </lineage>
</organism>
<dbReference type="Proteomes" id="UP000471501">
    <property type="component" value="Unassembled WGS sequence"/>
</dbReference>
<dbReference type="SUPFAM" id="SSF53448">
    <property type="entry name" value="Nucleotide-diphospho-sugar transferases"/>
    <property type="match status" value="1"/>
</dbReference>